<evidence type="ECO:0000313" key="2">
    <source>
        <dbReference type="Proteomes" id="UP001057375"/>
    </source>
</evidence>
<comment type="caution">
    <text evidence="1">The sequence shown here is derived from an EMBL/GenBank/DDBJ whole genome shotgun (WGS) entry which is preliminary data.</text>
</comment>
<accession>A0ABQ5JXI3</accession>
<organism evidence="1 2">
    <name type="scientific">Aduncisulcus paluster</name>
    <dbReference type="NCBI Taxonomy" id="2918883"/>
    <lineage>
        <taxon>Eukaryota</taxon>
        <taxon>Metamonada</taxon>
        <taxon>Carpediemonas-like organisms</taxon>
        <taxon>Aduncisulcus</taxon>
    </lineage>
</organism>
<gene>
    <name evidence="1" type="ORF">ADUPG1_011047</name>
</gene>
<keyword evidence="2" id="KW-1185">Reference proteome</keyword>
<dbReference type="EMBL" id="BQXS01011823">
    <property type="protein sequence ID" value="GKT17149.1"/>
    <property type="molecule type" value="Genomic_DNA"/>
</dbReference>
<proteinExistence type="predicted"/>
<sequence length="190" mass="21958">MKSVGKIIVDSADDFIKIFSGPYPVGHSDLSEIDGSKAHGDFYHGDKHSDFLKFLKSERNIFFFPNLHLPFISPLCLSKFVVSHHIWLNGIKDFDATFTTSDGKKITKEYQMAETSPYEYFWQEFPIDIPNVVSCDFHVISSLDGKNNWINLHGIRFLIDKERQSEIDRIKAQEEHELATIEKLSISPWF</sequence>
<protein>
    <submittedName>
        <fullName evidence="1">Uncharacterized protein</fullName>
    </submittedName>
</protein>
<reference evidence="1" key="1">
    <citation type="submission" date="2022-03" db="EMBL/GenBank/DDBJ databases">
        <title>Draft genome sequence of Aduncisulcus paluster, a free-living microaerophilic Fornicata.</title>
        <authorList>
            <person name="Yuyama I."/>
            <person name="Kume K."/>
            <person name="Tamura T."/>
            <person name="Inagaki Y."/>
            <person name="Hashimoto T."/>
        </authorList>
    </citation>
    <scope>NUCLEOTIDE SEQUENCE</scope>
    <source>
        <strain evidence="1">NY0171</strain>
    </source>
</reference>
<name>A0ABQ5JXI3_9EUKA</name>
<evidence type="ECO:0000313" key="1">
    <source>
        <dbReference type="EMBL" id="GKT17149.1"/>
    </source>
</evidence>
<dbReference type="Proteomes" id="UP001057375">
    <property type="component" value="Unassembled WGS sequence"/>
</dbReference>